<dbReference type="Proteomes" id="UP001197741">
    <property type="component" value="Unassembled WGS sequence"/>
</dbReference>
<evidence type="ECO:0000313" key="3">
    <source>
        <dbReference type="EMBL" id="RGK38866.1"/>
    </source>
</evidence>
<dbReference type="EMBL" id="CZAJ01000019">
    <property type="protein sequence ID" value="CUP14197.1"/>
    <property type="molecule type" value="Genomic_DNA"/>
</dbReference>
<dbReference type="EMBL" id="QSQP01000033">
    <property type="protein sequence ID" value="RGK38866.1"/>
    <property type="molecule type" value="Genomic_DNA"/>
</dbReference>
<evidence type="ECO:0000313" key="1">
    <source>
        <dbReference type="EMBL" id="CUP14197.1"/>
    </source>
</evidence>
<gene>
    <name evidence="3" type="ORF">DXD13_15230</name>
    <name evidence="1" type="ORF">ERS852497_02011</name>
    <name evidence="2" type="ORF">LIZ82_09295</name>
</gene>
<evidence type="ECO:0000313" key="5">
    <source>
        <dbReference type="Proteomes" id="UP000261052"/>
    </source>
</evidence>
<sequence>MKEQLLAELKELTENVSDTYDDFVYGINCTMKKQDEEDIQSVIDFIKENPERTSSDIIEYLDELGI</sequence>
<dbReference type="RefSeq" id="WP_003502254.1">
    <property type="nucleotide sequence ID" value="NZ_CZAJ01000019.1"/>
</dbReference>
<dbReference type="Proteomes" id="UP000095602">
    <property type="component" value="Unassembled WGS sequence"/>
</dbReference>
<dbReference type="Proteomes" id="UP000261052">
    <property type="component" value="Unassembled WGS sequence"/>
</dbReference>
<accession>A0A174KVS7</accession>
<reference evidence="1 4" key="1">
    <citation type="submission" date="2015-09" db="EMBL/GenBank/DDBJ databases">
        <authorList>
            <consortium name="Pathogen Informatics"/>
        </authorList>
    </citation>
    <scope>NUCLEOTIDE SEQUENCE [LARGE SCALE GENOMIC DNA]</scope>
    <source>
        <strain evidence="1 4">2789STDY5834884</strain>
    </source>
</reference>
<evidence type="ECO:0000313" key="4">
    <source>
        <dbReference type="Proteomes" id="UP000095602"/>
    </source>
</evidence>
<reference evidence="3 5" key="2">
    <citation type="submission" date="2018-08" db="EMBL/GenBank/DDBJ databases">
        <title>A genome reference for cultivated species of the human gut microbiota.</title>
        <authorList>
            <person name="Zou Y."/>
            <person name="Xue W."/>
            <person name="Luo G."/>
        </authorList>
    </citation>
    <scope>NUCLEOTIDE SEQUENCE [LARGE SCALE GENOMIC DNA]</scope>
    <source>
        <strain evidence="3 5">TF11-15AC</strain>
    </source>
</reference>
<reference evidence="2" key="3">
    <citation type="submission" date="2021-10" db="EMBL/GenBank/DDBJ databases">
        <title>Collection of gut derived symbiotic bacterial strains cultured from healthy donors.</title>
        <authorList>
            <person name="Lin H."/>
            <person name="Littmann E."/>
            <person name="Kohout C."/>
            <person name="Pamer E.G."/>
        </authorList>
    </citation>
    <scope>NUCLEOTIDE SEQUENCE</scope>
    <source>
        <strain evidence="2">DFI.7.28A</strain>
    </source>
</reference>
<evidence type="ECO:0000313" key="2">
    <source>
        <dbReference type="EMBL" id="MCB6961077.1"/>
    </source>
</evidence>
<dbReference type="EMBL" id="JAJCJQ010000012">
    <property type="protein sequence ID" value="MCB6961077.1"/>
    <property type="molecule type" value="Genomic_DNA"/>
</dbReference>
<organism evidence="1 4">
    <name type="scientific">Agathobacter rectalis</name>
    <dbReference type="NCBI Taxonomy" id="39491"/>
    <lineage>
        <taxon>Bacteria</taxon>
        <taxon>Bacillati</taxon>
        <taxon>Bacillota</taxon>
        <taxon>Clostridia</taxon>
        <taxon>Lachnospirales</taxon>
        <taxon>Lachnospiraceae</taxon>
        <taxon>Agathobacter</taxon>
    </lineage>
</organism>
<dbReference type="AlphaFoldDB" id="A0A174KVS7"/>
<proteinExistence type="predicted"/>
<protein>
    <submittedName>
        <fullName evidence="1">Uncharacterized protein</fullName>
    </submittedName>
</protein>
<name>A0A174KVS7_9FIRM</name>